<dbReference type="EMBL" id="JAKCXM010000116">
    <property type="protein sequence ID" value="KAJ0401858.1"/>
    <property type="molecule type" value="Genomic_DNA"/>
</dbReference>
<sequence length="793" mass="90227">MAAPPRSSSSSTSAVLLIDRDLLWRKLFALDQDSASAGDARWADELHAVVQRVVQQRRHGPLRAMVEQRVRYWLRADIAPPFWRFLEDMPALLADAARSPRRRQEVAFFCAEQLTLAMQFAEDAFAQCVELASVFDAGADAADPLQCVGGVRPRSLLLDELRVAFRSVLFEDRSRREAFEDVLLVFFSMSFHKFCGKQKFQAFDSRAIQELLQQLDWMHLAEPALRRVLQSQIQRALVETCGDDFTARHLAPLEDWAAAALLPWIHEMLRDADTRQRWSERLSRDVLRAFVSWRIEQLFDMIKEFPDRCVVALELELEKKQTDATERWGGGEQTNSTPALEDLRAALDRTQQHEELTQRFREVLVTRLLHPGANTSAILDIYVSTIKAFRFLDPRGVLLETLSEPVKEYLKQRKDTVRCIVTSLTDEENSDLFEELRRVDMRVIQQDDDSDDDEDISPDLWEPDPIDADPSKTTRSRSSDDILRILVNIYGSRELFVNEYRLMLADKLLQNTAYDTDRDVQTLELLKLRFGEESLQQAEIMVRDIDDSKRVNQNVRSTLQTPFAVDATIVSQHFWPPLQSEDFALHPHVAEHVEQYKRAYAVLKNPRTLVWNNSLGSVELAVELDGVERDFKATPLQATILQFFDGRDDWNVEELAAELEISSDLLLRHATFWLNHGLLSLSGDRTQLSASRSFDDALPGGDAGALMLDDAGTAVSSQAQEDEDVRTLETYIVGMLSNFGSLSMQRIHNTLSTFARSGVQPYDKTISGLSVILAKLVAQGRLEVVGGQYQLAK</sequence>
<evidence type="ECO:0000256" key="5">
    <source>
        <dbReference type="ARBA" id="ARBA00023306"/>
    </source>
</evidence>
<dbReference type="InterPro" id="IPR057975">
    <property type="entry name" value="TPR_ANAPC2"/>
</dbReference>
<dbReference type="GO" id="GO:0031625">
    <property type="term" value="F:ubiquitin protein ligase binding"/>
    <property type="evidence" value="ECO:0007669"/>
    <property type="project" value="InterPro"/>
</dbReference>
<dbReference type="GO" id="GO:0070979">
    <property type="term" value="P:protein K11-linked ubiquitination"/>
    <property type="evidence" value="ECO:0007669"/>
    <property type="project" value="TreeGrafter"/>
</dbReference>
<accession>A0AAD5Q6V9</accession>
<keyword evidence="5" id="KW-0131">Cell cycle</keyword>
<comment type="caution">
    <text evidence="9">The sequence shown here is derived from an EMBL/GenBank/DDBJ whole genome shotgun (WGS) entry which is preliminary data.</text>
</comment>
<keyword evidence="3" id="KW-0498">Mitosis</keyword>
<dbReference type="SMART" id="SM01013">
    <property type="entry name" value="APC2"/>
    <property type="match status" value="1"/>
</dbReference>
<protein>
    <recommendedName>
        <fullName evidence="1">Anaphase-promoting complex subunit 2</fullName>
    </recommendedName>
</protein>
<proteinExistence type="inferred from homology"/>
<dbReference type="SUPFAM" id="SSF46785">
    <property type="entry name" value="Winged helix' DNA-binding domain"/>
    <property type="match status" value="1"/>
</dbReference>
<dbReference type="Proteomes" id="UP001209570">
    <property type="component" value="Unassembled WGS sequence"/>
</dbReference>
<reference evidence="9" key="1">
    <citation type="submission" date="2021-12" db="EMBL/GenBank/DDBJ databases">
        <title>Prjna785345.</title>
        <authorList>
            <person name="Rujirawat T."/>
            <person name="Krajaejun T."/>
        </authorList>
    </citation>
    <scope>NUCLEOTIDE SEQUENCE</scope>
    <source>
        <strain evidence="9">Pi057C3</strain>
    </source>
</reference>
<dbReference type="Pfam" id="PF08672">
    <property type="entry name" value="ANAPC2"/>
    <property type="match status" value="1"/>
</dbReference>
<dbReference type="Gene3D" id="1.20.1310.10">
    <property type="entry name" value="Cullin Repeats"/>
    <property type="match status" value="1"/>
</dbReference>
<evidence type="ECO:0000256" key="1">
    <source>
        <dbReference type="ARBA" id="ARBA00016068"/>
    </source>
</evidence>
<dbReference type="SMART" id="SM00182">
    <property type="entry name" value="CULLIN"/>
    <property type="match status" value="1"/>
</dbReference>
<evidence type="ECO:0000256" key="4">
    <source>
        <dbReference type="ARBA" id="ARBA00022786"/>
    </source>
</evidence>
<evidence type="ECO:0000256" key="2">
    <source>
        <dbReference type="ARBA" id="ARBA00022618"/>
    </source>
</evidence>
<gene>
    <name evidence="9" type="ORF">P43SY_007792</name>
</gene>
<evidence type="ECO:0000259" key="8">
    <source>
        <dbReference type="PROSITE" id="PS50069"/>
    </source>
</evidence>
<dbReference type="InterPro" id="IPR036317">
    <property type="entry name" value="Cullin_homology_sf"/>
</dbReference>
<keyword evidence="4" id="KW-0833">Ubl conjugation pathway</keyword>
<dbReference type="AlphaFoldDB" id="A0AAD5Q6V9"/>
<feature type="region of interest" description="Disordered" evidence="7">
    <location>
        <begin position="444"/>
        <end position="476"/>
    </location>
</feature>
<dbReference type="PANTHER" id="PTHR45957:SF1">
    <property type="entry name" value="ANAPHASE-PROMOTING COMPLEX SUBUNIT 2"/>
    <property type="match status" value="1"/>
</dbReference>
<dbReference type="Pfam" id="PF25773">
    <property type="entry name" value="TPR_ANAPC2"/>
    <property type="match status" value="1"/>
</dbReference>
<dbReference type="Pfam" id="PF26557">
    <property type="entry name" value="Cullin_AB"/>
    <property type="match status" value="1"/>
</dbReference>
<evidence type="ECO:0000256" key="7">
    <source>
        <dbReference type="SAM" id="MobiDB-lite"/>
    </source>
</evidence>
<dbReference type="GO" id="GO:0005680">
    <property type="term" value="C:anaphase-promoting complex"/>
    <property type="evidence" value="ECO:0007669"/>
    <property type="project" value="TreeGrafter"/>
</dbReference>
<dbReference type="PROSITE" id="PS50069">
    <property type="entry name" value="CULLIN_2"/>
    <property type="match status" value="1"/>
</dbReference>
<dbReference type="InterPro" id="IPR044554">
    <property type="entry name" value="ANAPC2"/>
</dbReference>
<evidence type="ECO:0000256" key="6">
    <source>
        <dbReference type="PROSITE-ProRule" id="PRU00330"/>
    </source>
</evidence>
<dbReference type="GO" id="GO:0051301">
    <property type="term" value="P:cell division"/>
    <property type="evidence" value="ECO:0007669"/>
    <property type="project" value="UniProtKB-KW"/>
</dbReference>
<dbReference type="GO" id="GO:0007091">
    <property type="term" value="P:metaphase/anaphase transition of mitotic cell cycle"/>
    <property type="evidence" value="ECO:0007669"/>
    <property type="project" value="TreeGrafter"/>
</dbReference>
<feature type="compositionally biased region" description="Acidic residues" evidence="7">
    <location>
        <begin position="446"/>
        <end position="467"/>
    </location>
</feature>
<dbReference type="InterPro" id="IPR016158">
    <property type="entry name" value="Cullin_homology"/>
</dbReference>
<keyword evidence="10" id="KW-1185">Reference proteome</keyword>
<dbReference type="Gene3D" id="3.30.230.130">
    <property type="entry name" value="Cullin, Chain C, Domain 2"/>
    <property type="match status" value="1"/>
</dbReference>
<dbReference type="InterPro" id="IPR036390">
    <property type="entry name" value="WH_DNA-bd_sf"/>
</dbReference>
<name>A0AAD5Q6V9_PYTIN</name>
<evidence type="ECO:0000313" key="10">
    <source>
        <dbReference type="Proteomes" id="UP001209570"/>
    </source>
</evidence>
<dbReference type="InterPro" id="IPR059120">
    <property type="entry name" value="Cullin-like_AB"/>
</dbReference>
<comment type="similarity">
    <text evidence="6">Belongs to the cullin family.</text>
</comment>
<dbReference type="SUPFAM" id="SSF75632">
    <property type="entry name" value="Cullin homology domain"/>
    <property type="match status" value="1"/>
</dbReference>
<dbReference type="InterPro" id="IPR014786">
    <property type="entry name" value="ANAPC2_C"/>
</dbReference>
<keyword evidence="2" id="KW-0132">Cell division</keyword>
<dbReference type="GO" id="GO:0006511">
    <property type="term" value="P:ubiquitin-dependent protein catabolic process"/>
    <property type="evidence" value="ECO:0007669"/>
    <property type="project" value="InterPro"/>
</dbReference>
<organism evidence="9 10">
    <name type="scientific">Pythium insidiosum</name>
    <name type="common">Pythiosis disease agent</name>
    <dbReference type="NCBI Taxonomy" id="114742"/>
    <lineage>
        <taxon>Eukaryota</taxon>
        <taxon>Sar</taxon>
        <taxon>Stramenopiles</taxon>
        <taxon>Oomycota</taxon>
        <taxon>Peronosporomycetes</taxon>
        <taxon>Pythiales</taxon>
        <taxon>Pythiaceae</taxon>
        <taxon>Pythium</taxon>
    </lineage>
</organism>
<feature type="domain" description="Cullin family profile" evidence="8">
    <location>
        <begin position="483"/>
        <end position="674"/>
    </location>
</feature>
<evidence type="ECO:0000313" key="9">
    <source>
        <dbReference type="EMBL" id="KAJ0401858.1"/>
    </source>
</evidence>
<dbReference type="Gene3D" id="1.10.10.10">
    <property type="entry name" value="Winged helix-like DNA-binding domain superfamily/Winged helix DNA-binding domain"/>
    <property type="match status" value="1"/>
</dbReference>
<dbReference type="InterPro" id="IPR036388">
    <property type="entry name" value="WH-like_DNA-bd_sf"/>
</dbReference>
<evidence type="ECO:0000256" key="3">
    <source>
        <dbReference type="ARBA" id="ARBA00022776"/>
    </source>
</evidence>
<dbReference type="PANTHER" id="PTHR45957">
    <property type="entry name" value="ANAPHASE-PROMOTING COMPLEX SUBUNIT 2"/>
    <property type="match status" value="1"/>
</dbReference>